<name>A0A4Q9M670_9APHY</name>
<feature type="region of interest" description="Disordered" evidence="1">
    <location>
        <begin position="1"/>
        <end position="62"/>
    </location>
</feature>
<protein>
    <submittedName>
        <fullName evidence="2">Uncharacterized protein</fullName>
    </submittedName>
</protein>
<evidence type="ECO:0000256" key="1">
    <source>
        <dbReference type="SAM" id="MobiDB-lite"/>
    </source>
</evidence>
<dbReference type="OrthoDB" id="608866at2759"/>
<dbReference type="Proteomes" id="UP000292957">
    <property type="component" value="Unassembled WGS sequence"/>
</dbReference>
<sequence>MQHTYQGLFRGGMKSTPESANLSEDEDSSDDEDGPAPFPQDGPGGTPHMTGDEMVMSPDGRRRKSRCRYLTCSMTRSPSLTSFLASLLLELTDSLQTWSPEIDTLVHSNMWSTATNAASPTLSHLSATDYFSVPATKQVRAATKQVRAHDRQVCVGTSGLAARNSVPRALIE</sequence>
<evidence type="ECO:0000313" key="2">
    <source>
        <dbReference type="EMBL" id="TBU21568.1"/>
    </source>
</evidence>
<proteinExistence type="predicted"/>
<dbReference type="AlphaFoldDB" id="A0A4Q9M670"/>
<organism evidence="2">
    <name type="scientific">Dichomitus squalens</name>
    <dbReference type="NCBI Taxonomy" id="114155"/>
    <lineage>
        <taxon>Eukaryota</taxon>
        <taxon>Fungi</taxon>
        <taxon>Dikarya</taxon>
        <taxon>Basidiomycota</taxon>
        <taxon>Agaricomycotina</taxon>
        <taxon>Agaricomycetes</taxon>
        <taxon>Polyporales</taxon>
        <taxon>Polyporaceae</taxon>
        <taxon>Dichomitus</taxon>
    </lineage>
</organism>
<accession>A0A4Q9M670</accession>
<gene>
    <name evidence="2" type="ORF">BD311DRAFT_771915</name>
</gene>
<dbReference type="EMBL" id="ML143595">
    <property type="protein sequence ID" value="TBU21568.1"/>
    <property type="molecule type" value="Genomic_DNA"/>
</dbReference>
<reference evidence="2" key="1">
    <citation type="submission" date="2019-01" db="EMBL/GenBank/DDBJ databases">
        <title>Draft genome sequences of three monokaryotic isolates of the white-rot basidiomycete fungus Dichomitus squalens.</title>
        <authorList>
            <consortium name="DOE Joint Genome Institute"/>
            <person name="Lopez S.C."/>
            <person name="Andreopoulos B."/>
            <person name="Pangilinan J."/>
            <person name="Lipzen A."/>
            <person name="Riley R."/>
            <person name="Ahrendt S."/>
            <person name="Ng V."/>
            <person name="Barry K."/>
            <person name="Daum C."/>
            <person name="Grigoriev I.V."/>
            <person name="Hilden K.S."/>
            <person name="Makela M.R."/>
            <person name="de Vries R.P."/>
        </authorList>
    </citation>
    <scope>NUCLEOTIDE SEQUENCE [LARGE SCALE GENOMIC DNA]</scope>
    <source>
        <strain evidence="2">OM18370.1</strain>
    </source>
</reference>
<feature type="compositionally biased region" description="Acidic residues" evidence="1">
    <location>
        <begin position="23"/>
        <end position="34"/>
    </location>
</feature>